<feature type="transmembrane region" description="Helical" evidence="6">
    <location>
        <begin position="130"/>
        <end position="147"/>
    </location>
</feature>
<evidence type="ECO:0000256" key="3">
    <source>
        <dbReference type="ARBA" id="ARBA00022692"/>
    </source>
</evidence>
<evidence type="ECO:0000259" key="7">
    <source>
        <dbReference type="Pfam" id="PF00892"/>
    </source>
</evidence>
<proteinExistence type="inferred from homology"/>
<organism evidence="8 9">
    <name type="scientific">Pseudoprimorskyibacter insulae</name>
    <dbReference type="NCBI Taxonomy" id="1695997"/>
    <lineage>
        <taxon>Bacteria</taxon>
        <taxon>Pseudomonadati</taxon>
        <taxon>Pseudomonadota</taxon>
        <taxon>Alphaproteobacteria</taxon>
        <taxon>Rhodobacterales</taxon>
        <taxon>Paracoccaceae</taxon>
        <taxon>Pseudoprimorskyibacter</taxon>
    </lineage>
</organism>
<evidence type="ECO:0000313" key="8">
    <source>
        <dbReference type="EMBL" id="SPF79835.1"/>
    </source>
</evidence>
<dbReference type="EMBL" id="OMOJ01000002">
    <property type="protein sequence ID" value="SPF79835.1"/>
    <property type="molecule type" value="Genomic_DNA"/>
</dbReference>
<evidence type="ECO:0000256" key="4">
    <source>
        <dbReference type="ARBA" id="ARBA00022989"/>
    </source>
</evidence>
<accession>A0A2R8AUU7</accession>
<comment type="similarity">
    <text evidence="2">Belongs to the drug/metabolite transporter (DMT) superfamily. 10 TMS drug/metabolite exporter (DME) (TC 2.A.7.3) family.</text>
</comment>
<dbReference type="InterPro" id="IPR000620">
    <property type="entry name" value="EamA_dom"/>
</dbReference>
<dbReference type="PANTHER" id="PTHR22911:SF6">
    <property type="entry name" value="SOLUTE CARRIER FAMILY 35 MEMBER G1"/>
    <property type="match status" value="1"/>
</dbReference>
<keyword evidence="4 6" id="KW-1133">Transmembrane helix</keyword>
<dbReference type="AlphaFoldDB" id="A0A2R8AUU7"/>
<feature type="transmembrane region" description="Helical" evidence="6">
    <location>
        <begin position="84"/>
        <end position="101"/>
    </location>
</feature>
<evidence type="ECO:0000256" key="5">
    <source>
        <dbReference type="ARBA" id="ARBA00023136"/>
    </source>
</evidence>
<sequence length="299" mass="31801">MRSHVMPNPPRAAGLTLLASAFVAGTTLLAKSLGTDALGDPLHPLQISNGRFIFAFIAISSVVLARRVRFENPDLKTHVKRSAFGWLGVSLMFAAAAFIPLSDATAISFLNPVFAMMLAIPLLGEKVGPIRWSAAIIALIGAVILLRPSPDSFQPAALLALAAALALGTEVIFIKRLSGREAPLQILWFNNLFGLGISTLAMLAFWQPPTGAQWLALAALGGLMALAQTCFINAISRADASFVSPFWYATLIFAAFYDFNVYGVVPDWVSVVGALVILSGAALLAWREARLKPSGDTPV</sequence>
<evidence type="ECO:0000256" key="2">
    <source>
        <dbReference type="ARBA" id="ARBA00009853"/>
    </source>
</evidence>
<dbReference type="RefSeq" id="WP_108885669.1">
    <property type="nucleotide sequence ID" value="NZ_OMOJ01000002.1"/>
</dbReference>
<name>A0A2R8AUU7_9RHOB</name>
<feature type="transmembrane region" description="Helical" evidence="6">
    <location>
        <begin position="212"/>
        <end position="235"/>
    </location>
</feature>
<protein>
    <submittedName>
        <fullName evidence="8">Riboflavin transporter</fullName>
    </submittedName>
</protein>
<dbReference type="OrthoDB" id="9812899at2"/>
<keyword evidence="9" id="KW-1185">Reference proteome</keyword>
<keyword evidence="5 6" id="KW-0472">Membrane</keyword>
<evidence type="ECO:0000313" key="9">
    <source>
        <dbReference type="Proteomes" id="UP000244904"/>
    </source>
</evidence>
<evidence type="ECO:0000256" key="6">
    <source>
        <dbReference type="SAM" id="Phobius"/>
    </source>
</evidence>
<dbReference type="Proteomes" id="UP000244904">
    <property type="component" value="Unassembled WGS sequence"/>
</dbReference>
<feature type="domain" description="EamA" evidence="7">
    <location>
        <begin position="156"/>
        <end position="285"/>
    </location>
</feature>
<reference evidence="9" key="1">
    <citation type="submission" date="2018-03" db="EMBL/GenBank/DDBJ databases">
        <authorList>
            <person name="Rodrigo-Torres L."/>
            <person name="Arahal R. D."/>
            <person name="Lucena T."/>
        </authorList>
    </citation>
    <scope>NUCLEOTIDE SEQUENCE [LARGE SCALE GENOMIC DNA]</scope>
    <source>
        <strain evidence="9">CECT 8871</strain>
    </source>
</reference>
<gene>
    <name evidence="8" type="primary">ribN_7</name>
    <name evidence="8" type="ORF">PRI8871_01635</name>
</gene>
<dbReference type="PANTHER" id="PTHR22911">
    <property type="entry name" value="ACYL-MALONYL CONDENSING ENZYME-RELATED"/>
    <property type="match status" value="1"/>
</dbReference>
<dbReference type="SUPFAM" id="SSF103481">
    <property type="entry name" value="Multidrug resistance efflux transporter EmrE"/>
    <property type="match status" value="2"/>
</dbReference>
<feature type="domain" description="EamA" evidence="7">
    <location>
        <begin position="15"/>
        <end position="146"/>
    </location>
</feature>
<feature type="transmembrane region" description="Helical" evidence="6">
    <location>
        <begin position="46"/>
        <end position="64"/>
    </location>
</feature>
<feature type="transmembrane region" description="Helical" evidence="6">
    <location>
        <begin position="268"/>
        <end position="286"/>
    </location>
</feature>
<feature type="transmembrane region" description="Helical" evidence="6">
    <location>
        <begin position="242"/>
        <end position="262"/>
    </location>
</feature>
<feature type="transmembrane region" description="Helical" evidence="6">
    <location>
        <begin position="186"/>
        <end position="206"/>
    </location>
</feature>
<comment type="subcellular location">
    <subcellularLocation>
        <location evidence="1">Membrane</location>
        <topology evidence="1">Multi-pass membrane protein</topology>
    </subcellularLocation>
</comment>
<feature type="transmembrane region" description="Helical" evidence="6">
    <location>
        <begin position="153"/>
        <end position="174"/>
    </location>
</feature>
<dbReference type="Pfam" id="PF00892">
    <property type="entry name" value="EamA"/>
    <property type="match status" value="2"/>
</dbReference>
<keyword evidence="3 6" id="KW-0812">Transmembrane</keyword>
<dbReference type="InterPro" id="IPR037185">
    <property type="entry name" value="EmrE-like"/>
</dbReference>
<evidence type="ECO:0000256" key="1">
    <source>
        <dbReference type="ARBA" id="ARBA00004141"/>
    </source>
</evidence>
<feature type="transmembrane region" description="Helical" evidence="6">
    <location>
        <begin position="107"/>
        <end position="123"/>
    </location>
</feature>
<dbReference type="GO" id="GO:0016020">
    <property type="term" value="C:membrane"/>
    <property type="evidence" value="ECO:0007669"/>
    <property type="project" value="UniProtKB-SubCell"/>
</dbReference>